<protein>
    <submittedName>
        <fullName evidence="2">Uncharacterized protein</fullName>
    </submittedName>
</protein>
<dbReference type="AlphaFoldDB" id="A0A9W9P745"/>
<organism evidence="2 3">
    <name type="scientific">Penicillium chermesinum</name>
    <dbReference type="NCBI Taxonomy" id="63820"/>
    <lineage>
        <taxon>Eukaryota</taxon>
        <taxon>Fungi</taxon>
        <taxon>Dikarya</taxon>
        <taxon>Ascomycota</taxon>
        <taxon>Pezizomycotina</taxon>
        <taxon>Eurotiomycetes</taxon>
        <taxon>Eurotiomycetidae</taxon>
        <taxon>Eurotiales</taxon>
        <taxon>Aspergillaceae</taxon>
        <taxon>Penicillium</taxon>
    </lineage>
</organism>
<dbReference type="EMBL" id="JAPQKS010000003">
    <property type="protein sequence ID" value="KAJ5239024.1"/>
    <property type="molecule type" value="Genomic_DNA"/>
</dbReference>
<gene>
    <name evidence="2" type="ORF">N7468_003643</name>
</gene>
<name>A0A9W9P745_9EURO</name>
<dbReference type="RefSeq" id="XP_058331943.1">
    <property type="nucleotide sequence ID" value="XM_058472940.1"/>
</dbReference>
<proteinExistence type="predicted"/>
<feature type="compositionally biased region" description="Pro residues" evidence="1">
    <location>
        <begin position="7"/>
        <end position="17"/>
    </location>
</feature>
<reference evidence="2" key="2">
    <citation type="journal article" date="2023" name="IMA Fungus">
        <title>Comparative genomic study of the Penicillium genus elucidates a diverse pangenome and 15 lateral gene transfer events.</title>
        <authorList>
            <person name="Petersen C."/>
            <person name="Sorensen T."/>
            <person name="Nielsen M.R."/>
            <person name="Sondergaard T.E."/>
            <person name="Sorensen J.L."/>
            <person name="Fitzpatrick D.A."/>
            <person name="Frisvad J.C."/>
            <person name="Nielsen K.L."/>
        </authorList>
    </citation>
    <scope>NUCLEOTIDE SEQUENCE</scope>
    <source>
        <strain evidence="2">IBT 19713</strain>
    </source>
</reference>
<feature type="compositionally biased region" description="Low complexity" evidence="1">
    <location>
        <begin position="53"/>
        <end position="68"/>
    </location>
</feature>
<feature type="region of interest" description="Disordered" evidence="1">
    <location>
        <begin position="1"/>
        <end position="97"/>
    </location>
</feature>
<evidence type="ECO:0000256" key="1">
    <source>
        <dbReference type="SAM" id="MobiDB-lite"/>
    </source>
</evidence>
<sequence length="97" mass="10015">MFTALNAPPPAPAPAPAPIGTLSAAPQVHPPQPTSPHSTPIPSSVRDSPVLISSASASPEPEPALQPAGASAHLSRAHPLSRRKHNPNIRSRRSKSH</sequence>
<keyword evidence="3" id="KW-1185">Reference proteome</keyword>
<comment type="caution">
    <text evidence="2">The sequence shown here is derived from an EMBL/GenBank/DDBJ whole genome shotgun (WGS) entry which is preliminary data.</text>
</comment>
<feature type="compositionally biased region" description="Basic residues" evidence="1">
    <location>
        <begin position="75"/>
        <end position="97"/>
    </location>
</feature>
<dbReference type="Proteomes" id="UP001150941">
    <property type="component" value="Unassembled WGS sequence"/>
</dbReference>
<evidence type="ECO:0000313" key="2">
    <source>
        <dbReference type="EMBL" id="KAJ5239024.1"/>
    </source>
</evidence>
<feature type="compositionally biased region" description="Low complexity" evidence="1">
    <location>
        <begin position="35"/>
        <end position="45"/>
    </location>
</feature>
<evidence type="ECO:0000313" key="3">
    <source>
        <dbReference type="Proteomes" id="UP001150941"/>
    </source>
</evidence>
<dbReference type="GeneID" id="83200243"/>
<reference evidence="2" key="1">
    <citation type="submission" date="2022-11" db="EMBL/GenBank/DDBJ databases">
        <authorList>
            <person name="Petersen C."/>
        </authorList>
    </citation>
    <scope>NUCLEOTIDE SEQUENCE</scope>
    <source>
        <strain evidence="2">IBT 19713</strain>
    </source>
</reference>
<accession>A0A9W9P745</accession>